<keyword evidence="4" id="KW-0732">Signal</keyword>
<sequence length="551" mass="61453">MKRTLGIFCFILFLNFAYGALPAPMVITKYGAVVGSAQITQDGTVINEFMGIPFAQPPVGKLRWEKPATPIPWTSPLNTTAYKQGCIPCMSGQVESFGATEDCLYLNVWTPDLQGSLPVLFYIHGGAYTGGSAADFPPQSWREVWSRRGIVVVTIQYRLAELGFLTTNDSRIVANLGLWDQNMALRWVQDNIGRFGGNSKRVTIYGGSAGSSSVSQHTMSPYSKDLFQQAIAMSGSAMAEFARGTNTLDFSNLYFKKLKCDTAPDIKACMQSKTLDELYKVEAGYEGSCGPSSLDWLGFAPIIDGDFLPVQPEIAFKNAYNIPIIMGLNQKEGRVFTLEANYPFSVLPPGYSKYTPTSFANYIATWITSRNYATSENATAHTDIFSFYSQNTTGANDHYFWIEQYVRSYSDYIMNVPAVREALAKTAAGVPVFAFIFDHYNNQTWPVTFPCQGSTHSGDSPYVLDAGFSFTPTVEDVATANNIQELFVQFIHTGNPSTNHINWDKFGSKLEYLSLSEKPVMKTDWFGPSYRFWTEAMKKYSYDFISGQYWK</sequence>
<evidence type="ECO:0000256" key="2">
    <source>
        <dbReference type="ARBA" id="ARBA00022487"/>
    </source>
</evidence>
<organism evidence="6 7">
    <name type="scientific">Mesorhabditis belari</name>
    <dbReference type="NCBI Taxonomy" id="2138241"/>
    <lineage>
        <taxon>Eukaryota</taxon>
        <taxon>Metazoa</taxon>
        <taxon>Ecdysozoa</taxon>
        <taxon>Nematoda</taxon>
        <taxon>Chromadorea</taxon>
        <taxon>Rhabditida</taxon>
        <taxon>Rhabditina</taxon>
        <taxon>Rhabditomorpha</taxon>
        <taxon>Rhabditoidea</taxon>
        <taxon>Rhabditidae</taxon>
        <taxon>Mesorhabditinae</taxon>
        <taxon>Mesorhabditis</taxon>
    </lineage>
</organism>
<comment type="similarity">
    <text evidence="1 4">Belongs to the type-B carboxylesterase/lipase family.</text>
</comment>
<dbReference type="InterPro" id="IPR019826">
    <property type="entry name" value="Carboxylesterase_B_AS"/>
</dbReference>
<feature type="domain" description="Carboxylesterase type B" evidence="5">
    <location>
        <begin position="23"/>
        <end position="533"/>
    </location>
</feature>
<feature type="signal peptide" evidence="4">
    <location>
        <begin position="1"/>
        <end position="19"/>
    </location>
</feature>
<dbReference type="Proteomes" id="UP000887575">
    <property type="component" value="Unassembled WGS sequence"/>
</dbReference>
<evidence type="ECO:0000256" key="4">
    <source>
        <dbReference type="RuleBase" id="RU361235"/>
    </source>
</evidence>
<keyword evidence="3 4" id="KW-0378">Hydrolase</keyword>
<proteinExistence type="inferred from homology"/>
<dbReference type="EC" id="3.1.1.-" evidence="4"/>
<evidence type="ECO:0000256" key="3">
    <source>
        <dbReference type="ARBA" id="ARBA00022801"/>
    </source>
</evidence>
<dbReference type="Gene3D" id="3.40.50.1820">
    <property type="entry name" value="alpha/beta hydrolase"/>
    <property type="match status" value="1"/>
</dbReference>
<evidence type="ECO:0000259" key="5">
    <source>
        <dbReference type="Pfam" id="PF00135"/>
    </source>
</evidence>
<evidence type="ECO:0000313" key="7">
    <source>
        <dbReference type="WBParaSite" id="MBELARI_LOCUS730"/>
    </source>
</evidence>
<dbReference type="WBParaSite" id="MBELARI_LOCUS730">
    <property type="protein sequence ID" value="MBELARI_LOCUS730"/>
    <property type="gene ID" value="MBELARI_LOCUS730"/>
</dbReference>
<dbReference type="AlphaFoldDB" id="A0AAF3JAX5"/>
<dbReference type="PROSITE" id="PS00122">
    <property type="entry name" value="CARBOXYLESTERASE_B_1"/>
    <property type="match status" value="1"/>
</dbReference>
<accession>A0AAF3JAX5</accession>
<dbReference type="InterPro" id="IPR019819">
    <property type="entry name" value="Carboxylesterase_B_CS"/>
</dbReference>
<dbReference type="InterPro" id="IPR029058">
    <property type="entry name" value="AB_hydrolase_fold"/>
</dbReference>
<dbReference type="InterPro" id="IPR050309">
    <property type="entry name" value="Type-B_Carboxylest/Lipase"/>
</dbReference>
<reference evidence="7" key="1">
    <citation type="submission" date="2024-02" db="UniProtKB">
        <authorList>
            <consortium name="WormBaseParasite"/>
        </authorList>
    </citation>
    <scope>IDENTIFICATION</scope>
</reference>
<dbReference type="Pfam" id="PF00135">
    <property type="entry name" value="COesterase"/>
    <property type="match status" value="1"/>
</dbReference>
<dbReference type="SUPFAM" id="SSF53474">
    <property type="entry name" value="alpha/beta-Hydrolases"/>
    <property type="match status" value="1"/>
</dbReference>
<dbReference type="PANTHER" id="PTHR11559">
    <property type="entry name" value="CARBOXYLESTERASE"/>
    <property type="match status" value="1"/>
</dbReference>
<dbReference type="GO" id="GO:0052689">
    <property type="term" value="F:carboxylic ester hydrolase activity"/>
    <property type="evidence" value="ECO:0007669"/>
    <property type="project" value="UniProtKB-KW"/>
</dbReference>
<evidence type="ECO:0000256" key="1">
    <source>
        <dbReference type="ARBA" id="ARBA00005964"/>
    </source>
</evidence>
<evidence type="ECO:0000313" key="6">
    <source>
        <dbReference type="Proteomes" id="UP000887575"/>
    </source>
</evidence>
<dbReference type="PROSITE" id="PS00941">
    <property type="entry name" value="CARBOXYLESTERASE_B_2"/>
    <property type="match status" value="1"/>
</dbReference>
<protein>
    <recommendedName>
        <fullName evidence="4">Carboxylic ester hydrolase</fullName>
        <ecNumber evidence="4">3.1.1.-</ecNumber>
    </recommendedName>
</protein>
<name>A0AAF3JAX5_9BILA</name>
<dbReference type="InterPro" id="IPR002018">
    <property type="entry name" value="CarbesteraseB"/>
</dbReference>
<keyword evidence="6" id="KW-1185">Reference proteome</keyword>
<keyword evidence="2" id="KW-0719">Serine esterase</keyword>
<feature type="chain" id="PRO_5041765727" description="Carboxylic ester hydrolase" evidence="4">
    <location>
        <begin position="20"/>
        <end position="551"/>
    </location>
</feature>